<evidence type="ECO:0000256" key="1">
    <source>
        <dbReference type="PROSITE-ProRule" id="PRU00221"/>
    </source>
</evidence>
<feature type="repeat" description="WD" evidence="1">
    <location>
        <begin position="513"/>
        <end position="545"/>
    </location>
</feature>
<dbReference type="PROSITE" id="PS50082">
    <property type="entry name" value="WD_REPEATS_2"/>
    <property type="match status" value="1"/>
</dbReference>
<sequence>MNQHNAGTGLPTTDTRLHSQDTASSGNAHGSPFPSHQPGTRQGAAYHSQFHGDPEEDDAEEGSDEEDLDDAQDEATPDRVASIIPQPQVHSGSHLSGSLSEGADETDESNTSSDELDDVDLTDAQREADYHYVMAHAYPVGPQPPVFPAPIFSTHQHQNFGAAPMMATEFIAGNIGPQAPNSVAVANAPGFGHAATIALPHFVISNPNPAIPGSENLGLFNFLHQWADQVRWADSERFEPPRLHEVMEQARANVTTVNYSDLNGDCCDFQALDWAAMDTTRPAARVWRRLTYKNYVNEVGSDAMLTRLGEFEIPSHESYFRFKRMTMRRDIRLAHFQLRSVLACPSRTFAYYPSPMGINRFNTVSQKTDCVMSMRDFPAMGVGSRGALSTIDAGCGVLMGGTFSGEYYVKSLDCEDKTKFTQGHITSDFSGITNHINIYQPRRSSGPAAAIVSNDCALRILDINADRFTSDIVYPFALNCTAPSPDHRLRVAVGDYSDVLIISADTGEILQRLSGHRDYGFACDWSDDGFTVATGFQDRGVKIWDARKWCNSRGTSTPLCTVRSEMASVRGLRFSPLGSGRPVLAAAEEADYVSLIDVLTFSSKQTFDVFGEIGGVGFTDEGQNLNVLCCDAHRGGLIQLERCGQRPEPILDDERLRDMCRFPDLAERDDPNPFRNANGSRSRRPPLVQDKYNLQPF</sequence>
<feature type="compositionally biased region" description="Low complexity" evidence="2">
    <location>
        <begin position="90"/>
        <end position="100"/>
    </location>
</feature>
<dbReference type="EMBL" id="SRPO01000392">
    <property type="protein sequence ID" value="KAG5933149.1"/>
    <property type="molecule type" value="Genomic_DNA"/>
</dbReference>
<dbReference type="InterPro" id="IPR015943">
    <property type="entry name" value="WD40/YVTN_repeat-like_dom_sf"/>
</dbReference>
<keyword evidence="4" id="KW-1185">Reference proteome</keyword>
<dbReference type="InterPro" id="IPR001680">
    <property type="entry name" value="WD40_rpt"/>
</dbReference>
<dbReference type="SMART" id="SM00320">
    <property type="entry name" value="WD40"/>
    <property type="match status" value="2"/>
</dbReference>
<dbReference type="PANTHER" id="PTHR43991:SF12">
    <property type="entry name" value="WD REPEAT PROTEIN (AFU_ORTHOLOGUE AFUA_8G05640)"/>
    <property type="match status" value="1"/>
</dbReference>
<feature type="compositionally biased region" description="Acidic residues" evidence="2">
    <location>
        <begin position="102"/>
        <end position="120"/>
    </location>
</feature>
<evidence type="ECO:0000313" key="3">
    <source>
        <dbReference type="EMBL" id="KAG5933149.1"/>
    </source>
</evidence>
<dbReference type="PROSITE" id="PS50294">
    <property type="entry name" value="WD_REPEATS_REGION"/>
    <property type="match status" value="1"/>
</dbReference>
<name>A0A9P7SET2_9HYPO</name>
<feature type="compositionally biased region" description="Polar residues" evidence="2">
    <location>
        <begin position="1"/>
        <end position="28"/>
    </location>
</feature>
<evidence type="ECO:0000256" key="2">
    <source>
        <dbReference type="SAM" id="MobiDB-lite"/>
    </source>
</evidence>
<proteinExistence type="predicted"/>
<protein>
    <submittedName>
        <fullName evidence="3">Uncharacterized protein</fullName>
    </submittedName>
</protein>
<dbReference type="AlphaFoldDB" id="A0A9P7SET2"/>
<feature type="compositionally biased region" description="Acidic residues" evidence="2">
    <location>
        <begin position="54"/>
        <end position="75"/>
    </location>
</feature>
<dbReference type="InterPro" id="IPR036322">
    <property type="entry name" value="WD40_repeat_dom_sf"/>
</dbReference>
<organism evidence="3 4">
    <name type="scientific">Claviceps pazoutovae</name>
    <dbReference type="NCBI Taxonomy" id="1649127"/>
    <lineage>
        <taxon>Eukaryota</taxon>
        <taxon>Fungi</taxon>
        <taxon>Dikarya</taxon>
        <taxon>Ascomycota</taxon>
        <taxon>Pezizomycotina</taxon>
        <taxon>Sordariomycetes</taxon>
        <taxon>Hypocreomycetidae</taxon>
        <taxon>Hypocreales</taxon>
        <taxon>Clavicipitaceae</taxon>
        <taxon>Claviceps</taxon>
    </lineage>
</organism>
<comment type="caution">
    <text evidence="3">The sequence shown here is derived from an EMBL/GenBank/DDBJ whole genome shotgun (WGS) entry which is preliminary data.</text>
</comment>
<evidence type="ECO:0000313" key="4">
    <source>
        <dbReference type="Proteomes" id="UP000706124"/>
    </source>
</evidence>
<gene>
    <name evidence="3" type="ORF">E4U60_004687</name>
</gene>
<keyword evidence="1" id="KW-0853">WD repeat</keyword>
<dbReference type="PANTHER" id="PTHR43991">
    <property type="entry name" value="WD REPEAT PROTEIN (AFU_ORTHOLOGUE AFUA_8G05640)-RELATED"/>
    <property type="match status" value="1"/>
</dbReference>
<dbReference type="SUPFAM" id="SSF50978">
    <property type="entry name" value="WD40 repeat-like"/>
    <property type="match status" value="1"/>
</dbReference>
<feature type="region of interest" description="Disordered" evidence="2">
    <location>
        <begin position="1"/>
        <end position="120"/>
    </location>
</feature>
<reference evidence="3 4" key="1">
    <citation type="journal article" date="2020" name="bioRxiv">
        <title>Whole genome comparisons of ergot fungi reveals the divergence and evolution of species within the genus Claviceps are the result of varying mechanisms driving genome evolution and host range expansion.</title>
        <authorList>
            <person name="Wyka S.A."/>
            <person name="Mondo S.J."/>
            <person name="Liu M."/>
            <person name="Dettman J."/>
            <person name="Nalam V."/>
            <person name="Broders K.D."/>
        </authorList>
    </citation>
    <scope>NUCLEOTIDE SEQUENCE [LARGE SCALE GENOMIC DNA]</scope>
    <source>
        <strain evidence="3 4">CCC 1485</strain>
    </source>
</reference>
<dbReference type="Proteomes" id="UP000706124">
    <property type="component" value="Unassembled WGS sequence"/>
</dbReference>
<feature type="region of interest" description="Disordered" evidence="2">
    <location>
        <begin position="667"/>
        <end position="689"/>
    </location>
</feature>
<accession>A0A9P7SET2</accession>
<dbReference type="Gene3D" id="2.130.10.10">
    <property type="entry name" value="YVTN repeat-like/Quinoprotein amine dehydrogenase"/>
    <property type="match status" value="1"/>
</dbReference>
<dbReference type="OrthoDB" id="20669at2759"/>